<evidence type="ECO:0000313" key="1">
    <source>
        <dbReference type="EMBL" id="CAB4288968.1"/>
    </source>
</evidence>
<evidence type="ECO:0000313" key="2">
    <source>
        <dbReference type="Proteomes" id="UP000507222"/>
    </source>
</evidence>
<proteinExistence type="predicted"/>
<dbReference type="EMBL" id="CAEKDK010000008">
    <property type="protein sequence ID" value="CAB4288968.1"/>
    <property type="molecule type" value="Genomic_DNA"/>
</dbReference>
<reference evidence="1 2" key="1">
    <citation type="submission" date="2020-05" db="EMBL/GenBank/DDBJ databases">
        <authorList>
            <person name="Campoy J."/>
            <person name="Schneeberger K."/>
            <person name="Spophaly S."/>
        </authorList>
    </citation>
    <scope>NUCLEOTIDE SEQUENCE [LARGE SCALE GENOMIC DNA]</scope>
    <source>
        <strain evidence="1">PruArmRojPasFocal</strain>
    </source>
</reference>
<accession>A0A6J5VSU2</accession>
<dbReference type="AlphaFoldDB" id="A0A6J5VSU2"/>
<protein>
    <submittedName>
        <fullName evidence="1">Uncharacterized protein</fullName>
    </submittedName>
</protein>
<organism evidence="1 2">
    <name type="scientific">Prunus armeniaca</name>
    <name type="common">Apricot</name>
    <name type="synonym">Armeniaca vulgaris</name>
    <dbReference type="NCBI Taxonomy" id="36596"/>
    <lineage>
        <taxon>Eukaryota</taxon>
        <taxon>Viridiplantae</taxon>
        <taxon>Streptophyta</taxon>
        <taxon>Embryophyta</taxon>
        <taxon>Tracheophyta</taxon>
        <taxon>Spermatophyta</taxon>
        <taxon>Magnoliopsida</taxon>
        <taxon>eudicotyledons</taxon>
        <taxon>Gunneridae</taxon>
        <taxon>Pentapetalae</taxon>
        <taxon>rosids</taxon>
        <taxon>fabids</taxon>
        <taxon>Rosales</taxon>
        <taxon>Rosaceae</taxon>
        <taxon>Amygdaloideae</taxon>
        <taxon>Amygdaleae</taxon>
        <taxon>Prunus</taxon>
    </lineage>
</organism>
<sequence>MHQGGADAAATYGFGAKAYGKLNSPVKSRILHKLPNVHMAPPEIRNYKKQLYINWQTKNSGIVEEMG</sequence>
<dbReference type="Proteomes" id="UP000507222">
    <property type="component" value="Unassembled WGS sequence"/>
</dbReference>
<name>A0A6J5VSU2_PRUAR</name>
<gene>
    <name evidence="1" type="ORF">CURHAP_LOCUS47248</name>
</gene>